<evidence type="ECO:0000313" key="3">
    <source>
        <dbReference type="Proteomes" id="UP000435649"/>
    </source>
</evidence>
<accession>A0A844G3F7</accession>
<dbReference type="EMBL" id="VUNS01000008">
    <property type="protein sequence ID" value="MST97171.1"/>
    <property type="molecule type" value="Genomic_DNA"/>
</dbReference>
<protein>
    <submittedName>
        <fullName evidence="2">PIN domain-containing protein</fullName>
    </submittedName>
</protein>
<comment type="caution">
    <text evidence="2">The sequence shown here is derived from an EMBL/GenBank/DDBJ whole genome shotgun (WGS) entry which is preliminary data.</text>
</comment>
<gene>
    <name evidence="2" type="ORF">FYJ85_08955</name>
</gene>
<keyword evidence="3" id="KW-1185">Reference proteome</keyword>
<organism evidence="2 3">
    <name type="scientific">Victivallis lenta</name>
    <dbReference type="NCBI Taxonomy" id="2606640"/>
    <lineage>
        <taxon>Bacteria</taxon>
        <taxon>Pseudomonadati</taxon>
        <taxon>Lentisphaerota</taxon>
        <taxon>Lentisphaeria</taxon>
        <taxon>Victivallales</taxon>
        <taxon>Victivallaceae</taxon>
        <taxon>Victivallis</taxon>
    </lineage>
</organism>
<evidence type="ECO:0000313" key="2">
    <source>
        <dbReference type="EMBL" id="MST97171.1"/>
    </source>
</evidence>
<dbReference type="InterPro" id="IPR029060">
    <property type="entry name" value="PIN-like_dom_sf"/>
</dbReference>
<dbReference type="InterPro" id="IPR002716">
    <property type="entry name" value="PIN_dom"/>
</dbReference>
<dbReference type="AlphaFoldDB" id="A0A844G3F7"/>
<reference evidence="2 3" key="1">
    <citation type="submission" date="2019-08" db="EMBL/GenBank/DDBJ databases">
        <title>In-depth cultivation of the pig gut microbiome towards novel bacterial diversity and tailored functional studies.</title>
        <authorList>
            <person name="Wylensek D."/>
            <person name="Hitch T.C.A."/>
            <person name="Clavel T."/>
        </authorList>
    </citation>
    <scope>NUCLEOTIDE SEQUENCE [LARGE SCALE GENOMIC DNA]</scope>
    <source>
        <strain evidence="2 3">BBE-744-WT-12</strain>
    </source>
</reference>
<dbReference type="Pfam" id="PF13470">
    <property type="entry name" value="PIN_3"/>
    <property type="match status" value="1"/>
</dbReference>
<feature type="domain" description="PIN" evidence="1">
    <location>
        <begin position="3"/>
        <end position="116"/>
    </location>
</feature>
<name>A0A844G3F7_9BACT</name>
<dbReference type="SUPFAM" id="SSF88723">
    <property type="entry name" value="PIN domain-like"/>
    <property type="match status" value="1"/>
</dbReference>
<sequence length="137" mass="14907">MKKVFIDTSILLDVFLNRESFVEPAAAVFAGCESGKVKGIVSAISLNNLHYILSRHIGKNKALEAVRIVLNIFTVAALDEKILRLAADLSHKGFEDAIQFHSAVAAGATCIITRDASHFPKDEVPVLSPADYLEMNL</sequence>
<dbReference type="Gene3D" id="3.40.50.1010">
    <property type="entry name" value="5'-nuclease"/>
    <property type="match status" value="1"/>
</dbReference>
<evidence type="ECO:0000259" key="1">
    <source>
        <dbReference type="Pfam" id="PF13470"/>
    </source>
</evidence>
<proteinExistence type="predicted"/>
<dbReference type="Proteomes" id="UP000435649">
    <property type="component" value="Unassembled WGS sequence"/>
</dbReference>
<dbReference type="RefSeq" id="WP_154418034.1">
    <property type="nucleotide sequence ID" value="NZ_VUNS01000008.1"/>
</dbReference>